<dbReference type="SUPFAM" id="SSF47769">
    <property type="entry name" value="SAM/Pointed domain"/>
    <property type="match status" value="1"/>
</dbReference>
<dbReference type="Gene3D" id="1.10.150.50">
    <property type="entry name" value="Transcription Factor, Ets-1"/>
    <property type="match status" value="1"/>
</dbReference>
<gene>
    <name evidence="2" type="ORF">JZ751_006437</name>
</gene>
<dbReference type="EMBL" id="JAFBMS010001357">
    <property type="protein sequence ID" value="KAG9329232.1"/>
    <property type="molecule type" value="Genomic_DNA"/>
</dbReference>
<dbReference type="SMART" id="SM00251">
    <property type="entry name" value="SAM_PNT"/>
    <property type="match status" value="1"/>
</dbReference>
<sequence>MCAVVYNGLQPMFWSREDVSQWLRWAEREFSLHPISSSTFEMNGKALLLLTKEDFRYRSPRSGKAPSDCSACHALLSLNHNPLPLSHTLTSLNHAHIGTIT</sequence>
<organism evidence="2 3">
    <name type="scientific">Albula glossodonta</name>
    <name type="common">roundjaw bonefish</name>
    <dbReference type="NCBI Taxonomy" id="121402"/>
    <lineage>
        <taxon>Eukaryota</taxon>
        <taxon>Metazoa</taxon>
        <taxon>Chordata</taxon>
        <taxon>Craniata</taxon>
        <taxon>Vertebrata</taxon>
        <taxon>Euteleostomi</taxon>
        <taxon>Actinopterygii</taxon>
        <taxon>Neopterygii</taxon>
        <taxon>Teleostei</taxon>
        <taxon>Albuliformes</taxon>
        <taxon>Albulidae</taxon>
        <taxon>Albula</taxon>
    </lineage>
</organism>
<accession>A0A8T2MUZ8</accession>
<evidence type="ECO:0000313" key="3">
    <source>
        <dbReference type="Proteomes" id="UP000824540"/>
    </source>
</evidence>
<dbReference type="InterPro" id="IPR013761">
    <property type="entry name" value="SAM/pointed_sf"/>
</dbReference>
<dbReference type="GO" id="GO:0043565">
    <property type="term" value="F:sequence-specific DNA binding"/>
    <property type="evidence" value="ECO:0007669"/>
    <property type="project" value="InterPro"/>
</dbReference>
<feature type="domain" description="PNT" evidence="1">
    <location>
        <begin position="1"/>
        <end position="81"/>
    </location>
</feature>
<dbReference type="Proteomes" id="UP000824540">
    <property type="component" value="Unassembled WGS sequence"/>
</dbReference>
<evidence type="ECO:0000259" key="1">
    <source>
        <dbReference type="PROSITE" id="PS51433"/>
    </source>
</evidence>
<dbReference type="OrthoDB" id="10042983at2759"/>
<comment type="caution">
    <text evidence="2">The sequence shown here is derived from an EMBL/GenBank/DDBJ whole genome shotgun (WGS) entry which is preliminary data.</text>
</comment>
<evidence type="ECO:0000313" key="2">
    <source>
        <dbReference type="EMBL" id="KAG9329232.1"/>
    </source>
</evidence>
<proteinExistence type="predicted"/>
<reference evidence="2" key="1">
    <citation type="thesis" date="2021" institute="BYU ScholarsArchive" country="Provo, UT, USA">
        <title>Applications of and Algorithms for Genome Assembly and Genomic Analyses with an Emphasis on Marine Teleosts.</title>
        <authorList>
            <person name="Pickett B.D."/>
        </authorList>
    </citation>
    <scope>NUCLEOTIDE SEQUENCE</scope>
    <source>
        <strain evidence="2">HI-2016</strain>
    </source>
</reference>
<dbReference type="Pfam" id="PF02198">
    <property type="entry name" value="SAM_PNT"/>
    <property type="match status" value="1"/>
</dbReference>
<keyword evidence="3" id="KW-1185">Reference proteome</keyword>
<protein>
    <recommendedName>
        <fullName evidence="1">PNT domain-containing protein</fullName>
    </recommendedName>
</protein>
<name>A0A8T2MUZ8_9TELE</name>
<dbReference type="AlphaFoldDB" id="A0A8T2MUZ8"/>
<dbReference type="PROSITE" id="PS51433">
    <property type="entry name" value="PNT"/>
    <property type="match status" value="1"/>
</dbReference>
<dbReference type="InterPro" id="IPR003118">
    <property type="entry name" value="Pointed_dom"/>
</dbReference>